<dbReference type="GO" id="GO:0005975">
    <property type="term" value="P:carbohydrate metabolic process"/>
    <property type="evidence" value="ECO:0007669"/>
    <property type="project" value="InterPro"/>
</dbReference>
<feature type="region of interest" description="Disordered" evidence="10">
    <location>
        <begin position="74"/>
        <end position="206"/>
    </location>
</feature>
<dbReference type="GO" id="GO:0036503">
    <property type="term" value="P:ERAD pathway"/>
    <property type="evidence" value="ECO:0007669"/>
    <property type="project" value="UniProtKB-ARBA"/>
</dbReference>
<keyword evidence="13" id="KW-1185">Reference proteome</keyword>
<feature type="transmembrane region" description="Helical" evidence="11">
    <location>
        <begin position="52"/>
        <end position="70"/>
    </location>
</feature>
<feature type="disulfide bond" evidence="8">
    <location>
        <begin position="625"/>
        <end position="654"/>
    </location>
</feature>
<keyword evidence="7" id="KW-0479">Metal-binding</keyword>
<feature type="compositionally biased region" description="Basic and acidic residues" evidence="10">
    <location>
        <begin position="463"/>
        <end position="478"/>
    </location>
</feature>
<name>A0A9P7NFQ7_9HYPO</name>
<keyword evidence="11" id="KW-0472">Membrane</keyword>
<accession>A0A9P7NFQ7</accession>
<dbReference type="Gene3D" id="1.50.10.10">
    <property type="match status" value="3"/>
</dbReference>
<gene>
    <name evidence="12" type="ORF">E4U43_006950</name>
</gene>
<keyword evidence="11" id="KW-1133">Transmembrane helix</keyword>
<comment type="cofactor">
    <cofactor evidence="1 7">
        <name>Ca(2+)</name>
        <dbReference type="ChEBI" id="CHEBI:29108"/>
    </cofactor>
</comment>
<feature type="active site" description="Proton donor" evidence="6">
    <location>
        <position position="331"/>
    </location>
</feature>
<keyword evidence="11" id="KW-0812">Transmembrane</keyword>
<evidence type="ECO:0000256" key="10">
    <source>
        <dbReference type="SAM" id="MobiDB-lite"/>
    </source>
</evidence>
<feature type="region of interest" description="Disordered" evidence="10">
    <location>
        <begin position="463"/>
        <end position="508"/>
    </location>
</feature>
<evidence type="ECO:0000313" key="13">
    <source>
        <dbReference type="Proteomes" id="UP000748025"/>
    </source>
</evidence>
<evidence type="ECO:0000313" key="12">
    <source>
        <dbReference type="EMBL" id="KAG6014076.1"/>
    </source>
</evidence>
<feature type="active site" description="Proton donor" evidence="6">
    <location>
        <position position="668"/>
    </location>
</feature>
<evidence type="ECO:0000256" key="1">
    <source>
        <dbReference type="ARBA" id="ARBA00001913"/>
    </source>
</evidence>
<feature type="compositionally biased region" description="Basic residues" evidence="10">
    <location>
        <begin position="801"/>
        <end position="810"/>
    </location>
</feature>
<sequence length="939" mass="104687">MYGTKSIQGRPELHGIVGNALAPHWVAYRKSIQTRLATSFTLLATMMLRRRYRLFLLAAVVILVVLYKTSQSSGNAPQLKHAALEQPQRPAEAHVSNTDQSGSHASRESSARPQDKTRPEAVGAAKLTTNPDGDGTGADKDQQLSSRTGADGPSKNKIGPAIDSTLRKVDTEKPLGQAENTRPPKPKGVGVGAGATPEKVSWTKPKEHFPLPKKSIVTLPAGPAKTIPKIQHTFPAEAEGPKKKRLQRQEKVKEEIRRSWAGYKRYAWMHDELSPVTNRSRDPFCGWAATLVDSLDTLWIAGLKDEFDEAAAAAKTIDFTYTTKSKIPIFETTIRYLGGLIAAYDVSGGALGQYSFLLDKAVELGEILMGIFDTPNRMPVLYYPWRPEDTSKPRRAKEAGMAELATLSLEFTRLAQITGQDKYYDAIDRITDALIDMQRRGTLMPGLFPENLDISGCNKTAEAEKKSQGKASESRVDSAGKLGNAAGDAITGSDGLKQRFSPSSGGESFKREFATGNGFGNGDDFEWDCVPQPLVPAEDGSQKYHMGGAQDSAYEYFGKEYLLLGGREKKYQKLYEDTVDGINKHLLYRPMISGDWDIIFPAKVKLREKADFEPDIEYEVTHLTCFIGGMYALGGKLFGREKDLKYAEKLTNGCVWAYQSTATGLMPEAGNVVPCPTFEQCSFNKTLWWQKLDPYFESRAQNVLDWEKREKLLDQEELQKREAEPQEEDSGPVTSSGLSLAINDASGEDVDVEAEKRLDDDTAMSHPTKEKLSNTDLKLPTLKEEYHPRAGAPKFPEAKPHPRPPRSRKPVTHEEYVQGIIDNGMPEGYDKVISKKYILRPEAIESVWYMYRITGDASWMEKGWTMFEATIKATRTATANSAIDDVLTKEYEPRNEMESFWLAETLKYYYLLFSEPGVISLDEWVLNTEAHPFNLKTKT</sequence>
<feature type="binding site" evidence="7">
    <location>
        <position position="928"/>
    </location>
    <ligand>
        <name>Ca(2+)</name>
        <dbReference type="ChEBI" id="CHEBI:29108"/>
    </ligand>
</feature>
<dbReference type="GO" id="GO:0004571">
    <property type="term" value="F:mannosyl-oligosaccharide 1,2-alpha-mannosidase activity"/>
    <property type="evidence" value="ECO:0007669"/>
    <property type="project" value="InterPro"/>
</dbReference>
<evidence type="ECO:0000256" key="3">
    <source>
        <dbReference type="ARBA" id="ARBA00007658"/>
    </source>
</evidence>
<dbReference type="Pfam" id="PF01532">
    <property type="entry name" value="Glyco_hydro_47"/>
    <property type="match status" value="1"/>
</dbReference>
<dbReference type="OrthoDB" id="8118055at2759"/>
<dbReference type="EC" id="3.2.1.-" evidence="9"/>
<dbReference type="InterPro" id="IPR012341">
    <property type="entry name" value="6hp_glycosidase-like_sf"/>
</dbReference>
<evidence type="ECO:0000256" key="9">
    <source>
        <dbReference type="RuleBase" id="RU361193"/>
    </source>
</evidence>
<keyword evidence="9" id="KW-0326">Glycosidase</keyword>
<dbReference type="EMBL" id="SRPW01000502">
    <property type="protein sequence ID" value="KAG6014076.1"/>
    <property type="molecule type" value="Genomic_DNA"/>
</dbReference>
<dbReference type="InterPro" id="IPR001382">
    <property type="entry name" value="Glyco_hydro_47"/>
</dbReference>
<reference evidence="12" key="1">
    <citation type="journal article" date="2020" name="bioRxiv">
        <title>Whole genome comparisons of ergot fungi reveals the divergence and evolution of species within the genus Claviceps are the result of varying mechanisms driving genome evolution and host range expansion.</title>
        <authorList>
            <person name="Wyka S.A."/>
            <person name="Mondo S.J."/>
            <person name="Liu M."/>
            <person name="Dettman J."/>
            <person name="Nalam V."/>
            <person name="Broders K.D."/>
        </authorList>
    </citation>
    <scope>NUCLEOTIDE SEQUENCE</scope>
    <source>
        <strain evidence="12">CCC 602</strain>
    </source>
</reference>
<dbReference type="PRINTS" id="PR00747">
    <property type="entry name" value="GLYHDRLASE47"/>
</dbReference>
<dbReference type="AlphaFoldDB" id="A0A9P7NFQ7"/>
<feature type="active site" evidence="6">
    <location>
        <position position="551"/>
    </location>
</feature>
<dbReference type="InterPro" id="IPR050749">
    <property type="entry name" value="Glycosyl_Hydrolase_47"/>
</dbReference>
<comment type="caution">
    <text evidence="12">The sequence shown here is derived from an EMBL/GenBank/DDBJ whole genome shotgun (WGS) entry which is preliminary data.</text>
</comment>
<evidence type="ECO:0000256" key="8">
    <source>
        <dbReference type="PIRSR" id="PIRSR601382-3"/>
    </source>
</evidence>
<protein>
    <recommendedName>
        <fullName evidence="9">alpha-1,2-Mannosidase</fullName>
        <ecNumber evidence="9">3.2.1.-</ecNumber>
    </recommendedName>
</protein>
<evidence type="ECO:0000256" key="11">
    <source>
        <dbReference type="SAM" id="Phobius"/>
    </source>
</evidence>
<organism evidence="12 13">
    <name type="scientific">Claviceps pusilla</name>
    <dbReference type="NCBI Taxonomy" id="123648"/>
    <lineage>
        <taxon>Eukaryota</taxon>
        <taxon>Fungi</taxon>
        <taxon>Dikarya</taxon>
        <taxon>Ascomycota</taxon>
        <taxon>Pezizomycotina</taxon>
        <taxon>Sordariomycetes</taxon>
        <taxon>Hypocreomycetidae</taxon>
        <taxon>Hypocreales</taxon>
        <taxon>Clavicipitaceae</taxon>
        <taxon>Claviceps</taxon>
    </lineage>
</organism>
<evidence type="ECO:0000256" key="6">
    <source>
        <dbReference type="PIRSR" id="PIRSR601382-1"/>
    </source>
</evidence>
<keyword evidence="4 9" id="KW-0378">Hydrolase</keyword>
<dbReference type="SUPFAM" id="SSF48225">
    <property type="entry name" value="Seven-hairpin glycosidases"/>
    <property type="match status" value="1"/>
</dbReference>
<dbReference type="GO" id="GO:0005783">
    <property type="term" value="C:endoplasmic reticulum"/>
    <property type="evidence" value="ECO:0007669"/>
    <property type="project" value="TreeGrafter"/>
</dbReference>
<dbReference type="PANTHER" id="PTHR11742">
    <property type="entry name" value="MANNOSYL-OLIGOSACCHARIDE ALPHA-1,2-MANNOSIDASE-RELATED"/>
    <property type="match status" value="1"/>
</dbReference>
<feature type="region of interest" description="Disordered" evidence="10">
    <location>
        <begin position="719"/>
        <end position="812"/>
    </location>
</feature>
<dbReference type="Proteomes" id="UP000748025">
    <property type="component" value="Unassembled WGS sequence"/>
</dbReference>
<keyword evidence="7" id="KW-0106">Calcium</keyword>
<keyword evidence="5 8" id="KW-1015">Disulfide bond</keyword>
<evidence type="ECO:0000256" key="7">
    <source>
        <dbReference type="PIRSR" id="PIRSR601382-2"/>
    </source>
</evidence>
<comment type="similarity">
    <text evidence="3 9">Belongs to the glycosyl hydrolase 47 family.</text>
</comment>
<feature type="compositionally biased region" description="Basic and acidic residues" evidence="10">
    <location>
        <begin position="105"/>
        <end position="119"/>
    </location>
</feature>
<dbReference type="GO" id="GO:0016020">
    <property type="term" value="C:membrane"/>
    <property type="evidence" value="ECO:0007669"/>
    <property type="project" value="InterPro"/>
</dbReference>
<feature type="compositionally biased region" description="Polar residues" evidence="10">
    <location>
        <begin position="95"/>
        <end position="104"/>
    </location>
</feature>
<feature type="active site" evidence="6">
    <location>
        <position position="842"/>
    </location>
</feature>
<comment type="pathway">
    <text evidence="2">Protein modification; protein glycosylation.</text>
</comment>
<dbReference type="GO" id="GO:0005509">
    <property type="term" value="F:calcium ion binding"/>
    <property type="evidence" value="ECO:0007669"/>
    <property type="project" value="InterPro"/>
</dbReference>
<evidence type="ECO:0000256" key="5">
    <source>
        <dbReference type="ARBA" id="ARBA00023157"/>
    </source>
</evidence>
<evidence type="ECO:0000256" key="2">
    <source>
        <dbReference type="ARBA" id="ARBA00004922"/>
    </source>
</evidence>
<proteinExistence type="inferred from homology"/>
<evidence type="ECO:0000256" key="4">
    <source>
        <dbReference type="ARBA" id="ARBA00022801"/>
    </source>
</evidence>
<dbReference type="InterPro" id="IPR036026">
    <property type="entry name" value="Seven-hairpin_glycosidases"/>
</dbReference>
<dbReference type="PANTHER" id="PTHR11742:SF103">
    <property type="entry name" value="ENDOPLASMIC RETICULUM MANNOSIDASE MNL2-RELATED"/>
    <property type="match status" value="1"/>
</dbReference>